<comment type="caution">
    <text evidence="7">The sequence shown here is derived from an EMBL/GenBank/DDBJ whole genome shotgun (WGS) entry which is preliminary data.</text>
</comment>
<proteinExistence type="predicted"/>
<keyword evidence="6 7" id="KW-0012">Acyltransferase</keyword>
<keyword evidence="4" id="KW-0808">Transferase</keyword>
<evidence type="ECO:0000313" key="8">
    <source>
        <dbReference type="Proteomes" id="UP001209885"/>
    </source>
</evidence>
<gene>
    <name evidence="7" type="ORF">OO013_16025</name>
</gene>
<keyword evidence="3" id="KW-0997">Cell inner membrane</keyword>
<evidence type="ECO:0000256" key="5">
    <source>
        <dbReference type="ARBA" id="ARBA00023136"/>
    </source>
</evidence>
<dbReference type="Proteomes" id="UP001209885">
    <property type="component" value="Unassembled WGS sequence"/>
</dbReference>
<evidence type="ECO:0000313" key="7">
    <source>
        <dbReference type="EMBL" id="MCX2745387.1"/>
    </source>
</evidence>
<organism evidence="7 8">
    <name type="scientific">Mangrovivirga halotolerans</name>
    <dbReference type="NCBI Taxonomy" id="2993936"/>
    <lineage>
        <taxon>Bacteria</taxon>
        <taxon>Pseudomonadati</taxon>
        <taxon>Bacteroidota</taxon>
        <taxon>Cytophagia</taxon>
        <taxon>Cytophagales</taxon>
        <taxon>Mangrovivirgaceae</taxon>
        <taxon>Mangrovivirga</taxon>
    </lineage>
</organism>
<evidence type="ECO:0000256" key="3">
    <source>
        <dbReference type="ARBA" id="ARBA00022519"/>
    </source>
</evidence>
<evidence type="ECO:0000256" key="1">
    <source>
        <dbReference type="ARBA" id="ARBA00004533"/>
    </source>
</evidence>
<protein>
    <submittedName>
        <fullName evidence="7">Lipid A biosynthesis acyltransferase</fullName>
    </submittedName>
</protein>
<dbReference type="RefSeq" id="WP_266057958.1">
    <property type="nucleotide sequence ID" value="NZ_JAPFQN010000009.1"/>
</dbReference>
<sequence>MAWKGKTRGGLLGYKIFISVLNTFGIKPAYWLLRVVAAYFVLFSPSAFRSIKKYYNQIHGVKGLKAYSAIYSNFYVFGQTILDKVAIMSGMKEKYSYDFVGEEYLIELKKKGRGGVLVSAHLGNWDIAGFLLKRIDVKINVVMFEAEHQKIKQYLSSIMDSGNMKVIPIKRDLSHIISIRKALANNEIICMHGDRFVQGSRVIQKDFMGEKAYFPTGVFSIIEKFKVPYTFVYCMKSSKDSLHYELSSTPVLDPLNKNGENEIINDYIKTLEGKLIQYPDQWFNYYDFWSKTATGAIIEE</sequence>
<name>A0ABT3RVX9_9BACT</name>
<dbReference type="GO" id="GO:0016746">
    <property type="term" value="F:acyltransferase activity"/>
    <property type="evidence" value="ECO:0007669"/>
    <property type="project" value="UniProtKB-KW"/>
</dbReference>
<dbReference type="PANTHER" id="PTHR30606:SF10">
    <property type="entry name" value="PHOSPHATIDYLINOSITOL MANNOSIDE ACYLTRANSFERASE"/>
    <property type="match status" value="1"/>
</dbReference>
<keyword evidence="2" id="KW-1003">Cell membrane</keyword>
<accession>A0ABT3RVX9</accession>
<dbReference type="PANTHER" id="PTHR30606">
    <property type="entry name" value="LIPID A BIOSYNTHESIS LAUROYL ACYLTRANSFERASE"/>
    <property type="match status" value="1"/>
</dbReference>
<dbReference type="CDD" id="cd07984">
    <property type="entry name" value="LPLAT_LABLAT-like"/>
    <property type="match status" value="1"/>
</dbReference>
<evidence type="ECO:0000256" key="6">
    <source>
        <dbReference type="ARBA" id="ARBA00023315"/>
    </source>
</evidence>
<keyword evidence="8" id="KW-1185">Reference proteome</keyword>
<dbReference type="Pfam" id="PF03279">
    <property type="entry name" value="Lip_A_acyltrans"/>
    <property type="match status" value="1"/>
</dbReference>
<dbReference type="EMBL" id="JAPFQN010000009">
    <property type="protein sequence ID" value="MCX2745387.1"/>
    <property type="molecule type" value="Genomic_DNA"/>
</dbReference>
<evidence type="ECO:0000256" key="2">
    <source>
        <dbReference type="ARBA" id="ARBA00022475"/>
    </source>
</evidence>
<keyword evidence="5" id="KW-0472">Membrane</keyword>
<comment type="subcellular location">
    <subcellularLocation>
        <location evidence="1">Cell inner membrane</location>
    </subcellularLocation>
</comment>
<dbReference type="InterPro" id="IPR004960">
    <property type="entry name" value="LipA_acyltrans"/>
</dbReference>
<reference evidence="7 8" key="1">
    <citation type="submission" date="2022-11" db="EMBL/GenBank/DDBJ databases">
        <title>The characterization of three novel Bacteroidetes species and genomic analysis of their roles in tidal elemental geochemical cycles.</title>
        <authorList>
            <person name="Ma K."/>
        </authorList>
    </citation>
    <scope>NUCLEOTIDE SEQUENCE [LARGE SCALE GENOMIC DNA]</scope>
    <source>
        <strain evidence="7 8">M17</strain>
    </source>
</reference>
<evidence type="ECO:0000256" key="4">
    <source>
        <dbReference type="ARBA" id="ARBA00022679"/>
    </source>
</evidence>